<name>A0AA38M3J3_9CUCU</name>
<organism evidence="3 4">
    <name type="scientific">Zophobas morio</name>
    <dbReference type="NCBI Taxonomy" id="2755281"/>
    <lineage>
        <taxon>Eukaryota</taxon>
        <taxon>Metazoa</taxon>
        <taxon>Ecdysozoa</taxon>
        <taxon>Arthropoda</taxon>
        <taxon>Hexapoda</taxon>
        <taxon>Insecta</taxon>
        <taxon>Pterygota</taxon>
        <taxon>Neoptera</taxon>
        <taxon>Endopterygota</taxon>
        <taxon>Coleoptera</taxon>
        <taxon>Polyphaga</taxon>
        <taxon>Cucujiformia</taxon>
        <taxon>Tenebrionidae</taxon>
        <taxon>Zophobas</taxon>
    </lineage>
</organism>
<evidence type="ECO:0000256" key="1">
    <source>
        <dbReference type="PROSITE-ProRule" id="PRU00047"/>
    </source>
</evidence>
<keyword evidence="4" id="KW-1185">Reference proteome</keyword>
<evidence type="ECO:0000313" key="3">
    <source>
        <dbReference type="EMBL" id="KAJ3642006.1"/>
    </source>
</evidence>
<keyword evidence="1" id="KW-0862">Zinc</keyword>
<keyword evidence="1" id="KW-0863">Zinc-finger</keyword>
<gene>
    <name evidence="3" type="ORF">Zmor_028471</name>
</gene>
<dbReference type="AlphaFoldDB" id="A0AA38M3J3"/>
<keyword evidence="1" id="KW-0479">Metal-binding</keyword>
<dbReference type="GO" id="GO:0003676">
    <property type="term" value="F:nucleic acid binding"/>
    <property type="evidence" value="ECO:0007669"/>
    <property type="project" value="InterPro"/>
</dbReference>
<dbReference type="GO" id="GO:0008270">
    <property type="term" value="F:zinc ion binding"/>
    <property type="evidence" value="ECO:0007669"/>
    <property type="project" value="UniProtKB-KW"/>
</dbReference>
<feature type="domain" description="CCHC-type" evidence="2">
    <location>
        <begin position="156"/>
        <end position="171"/>
    </location>
</feature>
<dbReference type="Proteomes" id="UP001168821">
    <property type="component" value="Unassembled WGS sequence"/>
</dbReference>
<dbReference type="InterPro" id="IPR001878">
    <property type="entry name" value="Znf_CCHC"/>
</dbReference>
<sequence length="182" mass="20731">MYANPTVLTLESRSAFAKLLKEAALYETQPEQDLSEYCFNKLDKLRSLKLKIPEEYLVDAVIGGITDESIARSARASRFQTSNEIYAYLSTLGKMPSSKTPSQPEVAGNKRRLHRPYLPTASHSQERLERTQTQMQCFNCKGPHRVRDCKKPKLECFNCSRLGHIAKSCPDKKKEQTKDSRS</sequence>
<evidence type="ECO:0000313" key="4">
    <source>
        <dbReference type="Proteomes" id="UP001168821"/>
    </source>
</evidence>
<reference evidence="3" key="1">
    <citation type="journal article" date="2023" name="G3 (Bethesda)">
        <title>Whole genome assemblies of Zophobas morio and Tenebrio molitor.</title>
        <authorList>
            <person name="Kaur S."/>
            <person name="Stinson S.A."/>
            <person name="diCenzo G.C."/>
        </authorList>
    </citation>
    <scope>NUCLEOTIDE SEQUENCE</scope>
    <source>
        <strain evidence="3">QUZm001</strain>
    </source>
</reference>
<evidence type="ECO:0000259" key="2">
    <source>
        <dbReference type="PROSITE" id="PS50158"/>
    </source>
</evidence>
<proteinExistence type="predicted"/>
<dbReference type="EMBL" id="JALNTZ010000009">
    <property type="protein sequence ID" value="KAJ3642006.1"/>
    <property type="molecule type" value="Genomic_DNA"/>
</dbReference>
<dbReference type="Gene3D" id="4.10.60.10">
    <property type="entry name" value="Zinc finger, CCHC-type"/>
    <property type="match status" value="1"/>
</dbReference>
<comment type="caution">
    <text evidence="3">The sequence shown here is derived from an EMBL/GenBank/DDBJ whole genome shotgun (WGS) entry which is preliminary data.</text>
</comment>
<dbReference type="Pfam" id="PF00098">
    <property type="entry name" value="zf-CCHC"/>
    <property type="match status" value="1"/>
</dbReference>
<dbReference type="PROSITE" id="PS50158">
    <property type="entry name" value="ZF_CCHC"/>
    <property type="match status" value="1"/>
</dbReference>
<accession>A0AA38M3J3</accession>
<dbReference type="SUPFAM" id="SSF57756">
    <property type="entry name" value="Retrovirus zinc finger-like domains"/>
    <property type="match status" value="1"/>
</dbReference>
<protein>
    <recommendedName>
        <fullName evidence="2">CCHC-type domain-containing protein</fullName>
    </recommendedName>
</protein>
<dbReference type="InterPro" id="IPR036875">
    <property type="entry name" value="Znf_CCHC_sf"/>
</dbReference>
<dbReference type="SMART" id="SM00343">
    <property type="entry name" value="ZnF_C2HC"/>
    <property type="match status" value="2"/>
</dbReference>